<protein>
    <submittedName>
        <fullName evidence="1">Uncharacterized protein</fullName>
    </submittedName>
</protein>
<dbReference type="InterPro" id="IPR012340">
    <property type="entry name" value="NA-bd_OB-fold"/>
</dbReference>
<evidence type="ECO:0000313" key="2">
    <source>
        <dbReference type="Proteomes" id="UP001172457"/>
    </source>
</evidence>
<reference evidence="1" key="1">
    <citation type="submission" date="2023-03" db="EMBL/GenBank/DDBJ databases">
        <title>Chromosome-scale reference genome and RAD-based genetic map of yellow starthistle (Centaurea solstitialis) reveal putative structural variation and QTLs associated with invader traits.</title>
        <authorList>
            <person name="Reatini B."/>
            <person name="Cang F.A."/>
            <person name="Jiang Q."/>
            <person name="Mckibben M.T.W."/>
            <person name="Barker M.S."/>
            <person name="Rieseberg L.H."/>
            <person name="Dlugosch K.M."/>
        </authorList>
    </citation>
    <scope>NUCLEOTIDE SEQUENCE</scope>
    <source>
        <strain evidence="1">CAN-66</strain>
        <tissue evidence="1">Leaf</tissue>
    </source>
</reference>
<dbReference type="EMBL" id="JARYMX010000001">
    <property type="protein sequence ID" value="KAJ9565646.1"/>
    <property type="molecule type" value="Genomic_DNA"/>
</dbReference>
<sequence length="165" mass="19669">MPRQISPIATIDRQRGKRWATLVHVLECHHIQHSQDQSEFKRIILIDPNEMKLTTLIFSSHLRYYMHSFQRYRRYYISNADAKYVVGQYQFSRILNNRTLVKELSNPTPLMLPYKFDFTMFNKLHKGIVVQCLPTYDQGLDLATRRDIIIVNEEYENTPSDNVME</sequence>
<dbReference type="AlphaFoldDB" id="A0AA38U1W6"/>
<dbReference type="Gene3D" id="2.40.50.140">
    <property type="entry name" value="Nucleic acid-binding proteins"/>
    <property type="match status" value="1"/>
</dbReference>
<organism evidence="1 2">
    <name type="scientific">Centaurea solstitialis</name>
    <name type="common">yellow star-thistle</name>
    <dbReference type="NCBI Taxonomy" id="347529"/>
    <lineage>
        <taxon>Eukaryota</taxon>
        <taxon>Viridiplantae</taxon>
        <taxon>Streptophyta</taxon>
        <taxon>Embryophyta</taxon>
        <taxon>Tracheophyta</taxon>
        <taxon>Spermatophyta</taxon>
        <taxon>Magnoliopsida</taxon>
        <taxon>eudicotyledons</taxon>
        <taxon>Gunneridae</taxon>
        <taxon>Pentapetalae</taxon>
        <taxon>asterids</taxon>
        <taxon>campanulids</taxon>
        <taxon>Asterales</taxon>
        <taxon>Asteraceae</taxon>
        <taxon>Carduoideae</taxon>
        <taxon>Cardueae</taxon>
        <taxon>Centaureinae</taxon>
        <taxon>Centaurea</taxon>
    </lineage>
</organism>
<dbReference type="Proteomes" id="UP001172457">
    <property type="component" value="Chromosome 1"/>
</dbReference>
<comment type="caution">
    <text evidence="1">The sequence shown here is derived from an EMBL/GenBank/DDBJ whole genome shotgun (WGS) entry which is preliminary data.</text>
</comment>
<proteinExistence type="predicted"/>
<name>A0AA38U1W6_9ASTR</name>
<evidence type="ECO:0000313" key="1">
    <source>
        <dbReference type="EMBL" id="KAJ9565646.1"/>
    </source>
</evidence>
<keyword evidence="2" id="KW-1185">Reference proteome</keyword>
<accession>A0AA38U1W6</accession>
<gene>
    <name evidence="1" type="ORF">OSB04_001612</name>
</gene>